<keyword evidence="14" id="KW-0732">Signal</keyword>
<dbReference type="Proteomes" id="UP000239898">
    <property type="component" value="Unassembled WGS sequence"/>
</dbReference>
<feature type="domain" description="TonB-dependent receptor plug" evidence="16">
    <location>
        <begin position="53"/>
        <end position="161"/>
    </location>
</feature>
<dbReference type="PROSITE" id="PS52016">
    <property type="entry name" value="TONB_DEPENDENT_REC_3"/>
    <property type="match status" value="1"/>
</dbReference>
<dbReference type="RefSeq" id="WP_128421402.1">
    <property type="nucleotide sequence ID" value="NZ_CP049017.1"/>
</dbReference>
<keyword evidence="8 12" id="KW-0798">TonB box</keyword>
<dbReference type="OrthoDB" id="127311at2"/>
<evidence type="ECO:0000259" key="16">
    <source>
        <dbReference type="Pfam" id="PF07715"/>
    </source>
</evidence>
<evidence type="ECO:0000256" key="12">
    <source>
        <dbReference type="PROSITE-ProRule" id="PRU10143"/>
    </source>
</evidence>
<keyword evidence="2 11" id="KW-0813">Transport</keyword>
<dbReference type="InterPro" id="IPR010916">
    <property type="entry name" value="TonB_box_CS"/>
</dbReference>
<evidence type="ECO:0000313" key="17">
    <source>
        <dbReference type="EMBL" id="PPT84522.1"/>
    </source>
</evidence>
<keyword evidence="4" id="KW-0410">Iron transport</keyword>
<dbReference type="Pfam" id="PF07715">
    <property type="entry name" value="Plug"/>
    <property type="match status" value="1"/>
</dbReference>
<sequence length="749" mass="81782">MLYSHPHRALKLSILAAGILTALPGFAQEATTPTPAKDLDTVTVSATRREEPLQKVPVAVSVVTGERMQAQGLNNIRDISAQVPALNFRSAASSKDQSIFLRGMGTVSTSPGVEPTVSTVIDGVPLARQGMANLDLLDVDHIEVLRGPQGTLFGKNASAGVVSIITKNPTAETTGSFDLSWYEGNEIHMKAGVSGALVPDKVNASVSVLSANYDGNVTNVYNGDKVNGYTKNGGRAKFEIIPGDNLRATVSLDYLRSHDTTAHGVVTQTWLRAYPSGTVTNYANFAAALAPVVAGKENRQANVNQDTYANDTNYGIAAQLDWHTGDYEWTSITAYRKWENLQLQDNDRLPKVTSTNPQRNDRGELDFNQISQELRVASPKGGFIDYVAGVFYMRGEDEETYTRETTQLSSGSTVVNRGVANFGTINTNYSVFGEMTLNFTDAFRGIAGARFIHDDIDYYFARTSTSATAVSGIQTAFANSGSTQKDGYSARLGLQYDLSDRANVYFTYSRGYKGPAYNLAFSMLPQDTQAAKPETSNAFELGLKSSWFNHRLDLNVALFQDDFDDYQVNFYDTYNGSIISRLINAGSVSTKGVELDLSARPADGLRIGTSVAYTRARIDKFVCPTGTTASCDVNGKTLPFAPDWKASVNGEYRVPVSENYDLSFVTDYSWQSESQYSINQTPDTIQPAYGIWNASVTLSNYNGWRISLLGKNLTDKSYAATLATFDGSLVRGVPRNDERYFGLAFHKDF</sequence>
<evidence type="ECO:0000256" key="6">
    <source>
        <dbReference type="ARBA" id="ARBA00023004"/>
    </source>
</evidence>
<evidence type="ECO:0000256" key="7">
    <source>
        <dbReference type="ARBA" id="ARBA00023065"/>
    </source>
</evidence>
<evidence type="ECO:0000256" key="1">
    <source>
        <dbReference type="ARBA" id="ARBA00004571"/>
    </source>
</evidence>
<dbReference type="InterPro" id="IPR000531">
    <property type="entry name" value="Beta-barrel_TonB"/>
</dbReference>
<keyword evidence="6" id="KW-0408">Iron</keyword>
<evidence type="ECO:0000256" key="8">
    <source>
        <dbReference type="ARBA" id="ARBA00023077"/>
    </source>
</evidence>
<dbReference type="GO" id="GO:0009279">
    <property type="term" value="C:cell outer membrane"/>
    <property type="evidence" value="ECO:0007669"/>
    <property type="project" value="UniProtKB-SubCell"/>
</dbReference>
<feature type="signal peptide" evidence="14">
    <location>
        <begin position="1"/>
        <end position="27"/>
    </location>
</feature>
<evidence type="ECO:0000259" key="15">
    <source>
        <dbReference type="Pfam" id="PF00593"/>
    </source>
</evidence>
<comment type="similarity">
    <text evidence="11 13">Belongs to the TonB-dependent receptor family.</text>
</comment>
<organism evidence="17 18">
    <name type="scientific">Xanthomonas theicola</name>
    <dbReference type="NCBI Taxonomy" id="56464"/>
    <lineage>
        <taxon>Bacteria</taxon>
        <taxon>Pseudomonadati</taxon>
        <taxon>Pseudomonadota</taxon>
        <taxon>Gammaproteobacteria</taxon>
        <taxon>Lysobacterales</taxon>
        <taxon>Lysobacteraceae</taxon>
        <taxon>Xanthomonas</taxon>
    </lineage>
</organism>
<feature type="chain" id="PRO_5015447417" evidence="14">
    <location>
        <begin position="28"/>
        <end position="749"/>
    </location>
</feature>
<keyword evidence="3 11" id="KW-1134">Transmembrane beta strand</keyword>
<evidence type="ECO:0000256" key="14">
    <source>
        <dbReference type="SAM" id="SignalP"/>
    </source>
</evidence>
<dbReference type="CDD" id="cd01347">
    <property type="entry name" value="ligand_gated_channel"/>
    <property type="match status" value="1"/>
</dbReference>
<reference evidence="17 18" key="1">
    <citation type="submission" date="2016-08" db="EMBL/GenBank/DDBJ databases">
        <title>Evolution of the type three secretion system and type three effector repertoires in Xanthomonas.</title>
        <authorList>
            <person name="Merda D."/>
            <person name="Briand M."/>
            <person name="Bosis E."/>
            <person name="Rousseau C."/>
            <person name="Portier P."/>
            <person name="Jacques M.-A."/>
            <person name="Fischer-Le Saux M."/>
        </authorList>
    </citation>
    <scope>NUCLEOTIDE SEQUENCE [LARGE SCALE GENOMIC DNA]</scope>
    <source>
        <strain evidence="17 18">CFBP 4691</strain>
    </source>
</reference>
<proteinExistence type="inferred from homology"/>
<gene>
    <name evidence="17" type="ORF">XthCFBP4691_16475</name>
</gene>
<feature type="short sequence motif" description="TonB box" evidence="12">
    <location>
        <begin position="41"/>
        <end position="47"/>
    </location>
</feature>
<feature type="domain" description="TonB-dependent receptor-like beta-barrel" evidence="15">
    <location>
        <begin position="253"/>
        <end position="713"/>
    </location>
</feature>
<keyword evidence="18" id="KW-1185">Reference proteome</keyword>
<keyword evidence="7" id="KW-0406">Ion transport</keyword>
<dbReference type="InterPro" id="IPR039426">
    <property type="entry name" value="TonB-dep_rcpt-like"/>
</dbReference>
<evidence type="ECO:0000256" key="13">
    <source>
        <dbReference type="RuleBase" id="RU003357"/>
    </source>
</evidence>
<dbReference type="InterPro" id="IPR036942">
    <property type="entry name" value="Beta-barrel_TonB_sf"/>
</dbReference>
<keyword evidence="10 11" id="KW-0998">Cell outer membrane</keyword>
<evidence type="ECO:0000256" key="5">
    <source>
        <dbReference type="ARBA" id="ARBA00022692"/>
    </source>
</evidence>
<dbReference type="AlphaFoldDB" id="A0A2S6ZBQ8"/>
<accession>A0A2S6ZBQ8</accession>
<keyword evidence="9 11" id="KW-0472">Membrane</keyword>
<evidence type="ECO:0000256" key="2">
    <source>
        <dbReference type="ARBA" id="ARBA00022448"/>
    </source>
</evidence>
<evidence type="ECO:0000256" key="9">
    <source>
        <dbReference type="ARBA" id="ARBA00023136"/>
    </source>
</evidence>
<dbReference type="PANTHER" id="PTHR32552:SF81">
    <property type="entry name" value="TONB-DEPENDENT OUTER MEMBRANE RECEPTOR"/>
    <property type="match status" value="1"/>
</dbReference>
<keyword evidence="5 11" id="KW-0812">Transmembrane</keyword>
<name>A0A2S6ZBQ8_9XANT</name>
<comment type="caution">
    <text evidence="17">The sequence shown here is derived from an EMBL/GenBank/DDBJ whole genome shotgun (WGS) entry which is preliminary data.</text>
</comment>
<dbReference type="SUPFAM" id="SSF56935">
    <property type="entry name" value="Porins"/>
    <property type="match status" value="1"/>
</dbReference>
<dbReference type="EMBL" id="MIGX01000110">
    <property type="protein sequence ID" value="PPT84522.1"/>
    <property type="molecule type" value="Genomic_DNA"/>
</dbReference>
<evidence type="ECO:0000256" key="4">
    <source>
        <dbReference type="ARBA" id="ARBA00022496"/>
    </source>
</evidence>
<comment type="subcellular location">
    <subcellularLocation>
        <location evidence="1 11">Cell outer membrane</location>
        <topology evidence="1 11">Multi-pass membrane protein</topology>
    </subcellularLocation>
</comment>
<keyword evidence="17" id="KW-0675">Receptor</keyword>
<protein>
    <submittedName>
        <fullName evidence="17">TonB-dependent receptor</fullName>
    </submittedName>
</protein>
<dbReference type="PROSITE" id="PS00430">
    <property type="entry name" value="TONB_DEPENDENT_REC_1"/>
    <property type="match status" value="1"/>
</dbReference>
<dbReference type="InterPro" id="IPR012910">
    <property type="entry name" value="Plug_dom"/>
</dbReference>
<evidence type="ECO:0000313" key="18">
    <source>
        <dbReference type="Proteomes" id="UP000239898"/>
    </source>
</evidence>
<evidence type="ECO:0000256" key="3">
    <source>
        <dbReference type="ARBA" id="ARBA00022452"/>
    </source>
</evidence>
<dbReference type="Gene3D" id="2.40.170.20">
    <property type="entry name" value="TonB-dependent receptor, beta-barrel domain"/>
    <property type="match status" value="1"/>
</dbReference>
<dbReference type="Pfam" id="PF00593">
    <property type="entry name" value="TonB_dep_Rec_b-barrel"/>
    <property type="match status" value="1"/>
</dbReference>
<dbReference type="PANTHER" id="PTHR32552">
    <property type="entry name" value="FERRICHROME IRON RECEPTOR-RELATED"/>
    <property type="match status" value="1"/>
</dbReference>
<evidence type="ECO:0000256" key="11">
    <source>
        <dbReference type="PROSITE-ProRule" id="PRU01360"/>
    </source>
</evidence>
<dbReference type="GO" id="GO:0006826">
    <property type="term" value="P:iron ion transport"/>
    <property type="evidence" value="ECO:0007669"/>
    <property type="project" value="UniProtKB-KW"/>
</dbReference>
<evidence type="ECO:0000256" key="10">
    <source>
        <dbReference type="ARBA" id="ARBA00023237"/>
    </source>
</evidence>